<evidence type="ECO:0000313" key="3">
    <source>
        <dbReference type="Proteomes" id="UP000605099"/>
    </source>
</evidence>
<dbReference type="SUPFAM" id="SSF51905">
    <property type="entry name" value="FAD/NAD(P)-binding domain"/>
    <property type="match status" value="1"/>
</dbReference>
<feature type="compositionally biased region" description="Polar residues" evidence="1">
    <location>
        <begin position="377"/>
        <end position="386"/>
    </location>
</feature>
<dbReference type="PANTHER" id="PTHR42685:SF18">
    <property type="entry name" value="DIGERANYLGERANYLGLYCEROPHOSPHOLIPID REDUCTASE"/>
    <property type="match status" value="1"/>
</dbReference>
<feature type="region of interest" description="Disordered" evidence="1">
    <location>
        <begin position="369"/>
        <end position="394"/>
    </location>
</feature>
<organism evidence="2 3">
    <name type="scientific">Novosphingobium indicum</name>
    <dbReference type="NCBI Taxonomy" id="462949"/>
    <lineage>
        <taxon>Bacteria</taxon>
        <taxon>Pseudomonadati</taxon>
        <taxon>Pseudomonadota</taxon>
        <taxon>Alphaproteobacteria</taxon>
        <taxon>Sphingomonadales</taxon>
        <taxon>Sphingomonadaceae</taxon>
        <taxon>Novosphingobium</taxon>
    </lineage>
</organism>
<dbReference type="Pfam" id="PF13450">
    <property type="entry name" value="NAD_binding_8"/>
    <property type="match status" value="1"/>
</dbReference>
<dbReference type="Proteomes" id="UP000605099">
    <property type="component" value="Unassembled WGS sequence"/>
</dbReference>
<reference evidence="3" key="1">
    <citation type="journal article" date="2019" name="Int. J. Syst. Evol. Microbiol.">
        <title>The Global Catalogue of Microorganisms (GCM) 10K type strain sequencing project: providing services to taxonomists for standard genome sequencing and annotation.</title>
        <authorList>
            <consortium name="The Broad Institute Genomics Platform"/>
            <consortium name="The Broad Institute Genome Sequencing Center for Infectious Disease"/>
            <person name="Wu L."/>
            <person name="Ma J."/>
        </authorList>
    </citation>
    <scope>NUCLEOTIDE SEQUENCE [LARGE SCALE GENOMIC DNA]</scope>
    <source>
        <strain evidence="3">CGMCC 1.6784</strain>
    </source>
</reference>
<dbReference type="RefSeq" id="WP_168176343.1">
    <property type="nucleotide sequence ID" value="NZ_BMLK01000005.1"/>
</dbReference>
<evidence type="ECO:0000313" key="2">
    <source>
        <dbReference type="EMBL" id="GGN46110.1"/>
    </source>
</evidence>
<evidence type="ECO:0000256" key="1">
    <source>
        <dbReference type="SAM" id="MobiDB-lite"/>
    </source>
</evidence>
<keyword evidence="3" id="KW-1185">Reference proteome</keyword>
<dbReference type="EMBL" id="BMLK01000005">
    <property type="protein sequence ID" value="GGN46110.1"/>
    <property type="molecule type" value="Genomic_DNA"/>
</dbReference>
<gene>
    <name evidence="2" type="ORF">GCM10011349_12850</name>
</gene>
<dbReference type="Gene3D" id="3.50.50.60">
    <property type="entry name" value="FAD/NAD(P)-binding domain"/>
    <property type="match status" value="2"/>
</dbReference>
<dbReference type="InterPro" id="IPR050407">
    <property type="entry name" value="Geranylgeranyl_reductase"/>
</dbReference>
<protein>
    <submittedName>
        <fullName evidence="2">NAD(P)/FAD-dependent oxidoreductase</fullName>
    </submittedName>
</protein>
<sequence length="394" mass="43411">MTVIGAGPAGLVCAIALARAGRRVLVREWHRNVGMRFHGDFQGLENWSGETDVLDDLRAAGIEPTFDHHGVTRGTVYDSRGSHYQVQSARALFYLVRRGSDEGCLDHALLRHAIAAGVEVRFEDRASDAEGNAVLAIGPRRADIIAVGYVFETHMADGSWLVLDERLAPRGYAYLLIHAGRGTLASCMLKGFKQQAVYLERTVAFFRSQLGLTMRAAKPFGGFGNFRIPRSAIQGGHPVIGEQAGFQDALAGFGMRYAIRSGLLAARSILEARDYSSLWREELRPLLRAGMVNRFIVNLIGERGWPAVEKLLTHGDARIALQRMYRPSIASRILFPIAQLHHLGTSRDPSCDHIDCDCVWCQHQAEHKPPIADRNSRGGSTPTGSTRADRGEHL</sequence>
<comment type="caution">
    <text evidence="2">The sequence shown here is derived from an EMBL/GenBank/DDBJ whole genome shotgun (WGS) entry which is preliminary data.</text>
</comment>
<dbReference type="PANTHER" id="PTHR42685">
    <property type="entry name" value="GERANYLGERANYL DIPHOSPHATE REDUCTASE"/>
    <property type="match status" value="1"/>
</dbReference>
<dbReference type="InterPro" id="IPR036188">
    <property type="entry name" value="FAD/NAD-bd_sf"/>
</dbReference>
<name>A0ABQ2JIY4_9SPHN</name>
<proteinExistence type="predicted"/>
<accession>A0ABQ2JIY4</accession>